<evidence type="ECO:0000256" key="4">
    <source>
        <dbReference type="SAM" id="MobiDB-lite"/>
    </source>
</evidence>
<dbReference type="Gene3D" id="2.130.10.10">
    <property type="entry name" value="YVTN repeat-like/Quinoprotein amine dehydrogenase"/>
    <property type="match status" value="1"/>
</dbReference>
<dbReference type="AlphaFoldDB" id="A0A830HB11"/>
<comment type="caution">
    <text evidence="5">The sequence shown here is derived from an EMBL/GenBank/DDBJ whole genome shotgun (WGS) entry which is preliminary data.</text>
</comment>
<feature type="repeat" description="WD" evidence="3">
    <location>
        <begin position="135"/>
        <end position="176"/>
    </location>
</feature>
<dbReference type="EMBL" id="BNJQ01000007">
    <property type="protein sequence ID" value="GHP04175.1"/>
    <property type="molecule type" value="Genomic_DNA"/>
</dbReference>
<organism evidence="5 6">
    <name type="scientific">Pycnococcus provasolii</name>
    <dbReference type="NCBI Taxonomy" id="41880"/>
    <lineage>
        <taxon>Eukaryota</taxon>
        <taxon>Viridiplantae</taxon>
        <taxon>Chlorophyta</taxon>
        <taxon>Pseudoscourfieldiophyceae</taxon>
        <taxon>Pseudoscourfieldiales</taxon>
        <taxon>Pycnococcaceae</taxon>
        <taxon>Pycnococcus</taxon>
    </lineage>
</organism>
<accession>A0A830HB11</accession>
<evidence type="ECO:0008006" key="7">
    <source>
        <dbReference type="Google" id="ProtNLM"/>
    </source>
</evidence>
<feature type="region of interest" description="Disordered" evidence="4">
    <location>
        <begin position="1"/>
        <end position="47"/>
    </location>
</feature>
<feature type="compositionally biased region" description="Low complexity" evidence="4">
    <location>
        <begin position="1"/>
        <end position="22"/>
    </location>
</feature>
<protein>
    <recommendedName>
        <fullName evidence="7">Anaphase-promoting complex subunit 4 WD40 domain-containing protein</fullName>
    </recommendedName>
</protein>
<evidence type="ECO:0000256" key="1">
    <source>
        <dbReference type="ARBA" id="ARBA00022574"/>
    </source>
</evidence>
<dbReference type="SUPFAM" id="SSF50998">
    <property type="entry name" value="Quinoprotein alcohol dehydrogenase-like"/>
    <property type="match status" value="1"/>
</dbReference>
<feature type="compositionally biased region" description="Low complexity" evidence="4">
    <location>
        <begin position="33"/>
        <end position="47"/>
    </location>
</feature>
<dbReference type="InterPro" id="IPR015943">
    <property type="entry name" value="WD40/YVTN_repeat-like_dom_sf"/>
</dbReference>
<reference evidence="5" key="1">
    <citation type="submission" date="2020-10" db="EMBL/GenBank/DDBJ databases">
        <title>Unveiling of a novel bifunctional photoreceptor, Dualchrome1, isolated from a cosmopolitan green alga.</title>
        <authorList>
            <person name="Suzuki S."/>
            <person name="Kawachi M."/>
        </authorList>
    </citation>
    <scope>NUCLEOTIDE SEQUENCE</scope>
    <source>
        <strain evidence="5">NIES 2893</strain>
    </source>
</reference>
<sequence>MVMPKNNTTSSSMSSALAGSKPTASVLGNALPSASNPSSSSDSSSSSSTSRVRFCKNAQCGSLLLASNWDGHLRLYDASSSTLLTELACEAPALDCAFAAGGEKCIASLVDGRILFFDADHTGSVEIGRHEPSAPTSAASGVKCVEALDENALVATAGWDKTMRVWDARAASGKAAYTHNLPGKAFAMAHDGHRRLVVATSGRHVVAFDTRMGVQSISNGAEEERESALPYQTRSIALMPDGAGFALGSVEGRASVEYFGDDATKRFAFKCHRREEVAYPVNAVSFVPREDGSLVFATGGADGTVATWDGNARKRLWQSSAYPCGLSSLALSHDGSLLAVAASYTWERGSEGDAVIGGGDSSSDTIFVRAMAAKEVTPKTSKK</sequence>
<evidence type="ECO:0000256" key="3">
    <source>
        <dbReference type="PROSITE-ProRule" id="PRU00221"/>
    </source>
</evidence>
<dbReference type="Proteomes" id="UP000660262">
    <property type="component" value="Unassembled WGS sequence"/>
</dbReference>
<dbReference type="InterPro" id="IPR001680">
    <property type="entry name" value="WD40_rpt"/>
</dbReference>
<evidence type="ECO:0000256" key="2">
    <source>
        <dbReference type="ARBA" id="ARBA00022737"/>
    </source>
</evidence>
<evidence type="ECO:0000313" key="6">
    <source>
        <dbReference type="Proteomes" id="UP000660262"/>
    </source>
</evidence>
<dbReference type="InterPro" id="IPR011047">
    <property type="entry name" value="Quinoprotein_ADH-like_sf"/>
</dbReference>
<proteinExistence type="predicted"/>
<evidence type="ECO:0000313" key="5">
    <source>
        <dbReference type="EMBL" id="GHP04175.1"/>
    </source>
</evidence>
<gene>
    <name evidence="5" type="ORF">PPROV_000292900</name>
</gene>
<dbReference type="SMART" id="SM00320">
    <property type="entry name" value="WD40"/>
    <property type="match status" value="4"/>
</dbReference>
<keyword evidence="2" id="KW-0677">Repeat</keyword>
<dbReference type="PROSITE" id="PS50082">
    <property type="entry name" value="WD_REPEATS_2"/>
    <property type="match status" value="1"/>
</dbReference>
<name>A0A830HB11_9CHLO</name>
<dbReference type="Pfam" id="PF00400">
    <property type="entry name" value="WD40"/>
    <property type="match status" value="2"/>
</dbReference>
<dbReference type="OrthoDB" id="10262475at2759"/>
<keyword evidence="1 3" id="KW-0853">WD repeat</keyword>
<keyword evidence="6" id="KW-1185">Reference proteome</keyword>
<dbReference type="PANTHER" id="PTHR10971">
    <property type="entry name" value="MRNA EXPORT FACTOR AND BUB3"/>
    <property type="match status" value="1"/>
</dbReference>